<proteinExistence type="predicted"/>
<dbReference type="InterPro" id="IPR028064">
    <property type="entry name" value="TMEM154"/>
</dbReference>
<keyword evidence="2" id="KW-0812">Transmembrane</keyword>
<dbReference type="Pfam" id="PF15102">
    <property type="entry name" value="TMEM154"/>
    <property type="match status" value="1"/>
</dbReference>
<feature type="region of interest" description="Disordered" evidence="1">
    <location>
        <begin position="52"/>
        <end position="121"/>
    </location>
</feature>
<dbReference type="PANTHER" id="PTHR36526">
    <property type="entry name" value="TRANSMEMBRANE PROTEIN 154"/>
    <property type="match status" value="1"/>
</dbReference>
<evidence type="ECO:0000256" key="1">
    <source>
        <dbReference type="SAM" id="MobiDB-lite"/>
    </source>
</evidence>
<gene>
    <name evidence="3" type="primary">TMEM154</name>
</gene>
<dbReference type="AlphaFoldDB" id="A0A8C2T2P8"/>
<dbReference type="GeneTree" id="ENSGT00390000016183"/>
<dbReference type="InterPro" id="IPR053087">
    <property type="entry name" value="TMEM154-like"/>
</dbReference>
<dbReference type="Proteomes" id="UP000694412">
    <property type="component" value="Chromosome 4"/>
</dbReference>
<dbReference type="Ensembl" id="ENSCJPT00005009865.1">
    <property type="protein sequence ID" value="ENSCJPP00005006237.1"/>
    <property type="gene ID" value="ENSCJPG00005005863.1"/>
</dbReference>
<evidence type="ECO:0000313" key="3">
    <source>
        <dbReference type="Ensembl" id="ENSCJPP00005006237.1"/>
    </source>
</evidence>
<dbReference type="PANTHER" id="PTHR36526:SF1">
    <property type="entry name" value="TRANSMEMBRANE PROTEIN 154"/>
    <property type="match status" value="1"/>
</dbReference>
<feature type="compositionally biased region" description="Low complexity" evidence="1">
    <location>
        <begin position="82"/>
        <end position="93"/>
    </location>
</feature>
<keyword evidence="4" id="KW-1185">Reference proteome</keyword>
<reference evidence="3" key="3">
    <citation type="submission" date="2025-09" db="UniProtKB">
        <authorList>
            <consortium name="Ensembl"/>
        </authorList>
    </citation>
    <scope>IDENTIFICATION</scope>
</reference>
<evidence type="ECO:0000256" key="2">
    <source>
        <dbReference type="SAM" id="Phobius"/>
    </source>
</evidence>
<reference evidence="3" key="1">
    <citation type="submission" date="2015-11" db="EMBL/GenBank/DDBJ databases">
        <authorList>
            <consortium name="International Coturnix japonica Genome Analysis Consortium"/>
            <person name="Warren W."/>
            <person name="Burt D.W."/>
            <person name="Antin P.B."/>
            <person name="Lanford R."/>
            <person name="Gros J."/>
            <person name="Wilson R.K."/>
        </authorList>
    </citation>
    <scope>NUCLEOTIDE SEQUENCE [LARGE SCALE GENOMIC DNA]</scope>
</reference>
<evidence type="ECO:0000313" key="4">
    <source>
        <dbReference type="Proteomes" id="UP000694412"/>
    </source>
</evidence>
<reference evidence="3" key="2">
    <citation type="submission" date="2025-08" db="UniProtKB">
        <authorList>
            <consortium name="Ensembl"/>
        </authorList>
    </citation>
    <scope>IDENTIFICATION</scope>
</reference>
<keyword evidence="2" id="KW-0472">Membrane</keyword>
<feature type="compositionally biased region" description="Pro residues" evidence="1">
    <location>
        <begin position="70"/>
        <end position="81"/>
    </location>
</feature>
<name>A0A8C2T2P8_COTJA</name>
<protein>
    <submittedName>
        <fullName evidence="3">Transmembrane protein 154</fullName>
    </submittedName>
</protein>
<accession>A0A8C2T2P8</accession>
<feature type="transmembrane region" description="Helical" evidence="2">
    <location>
        <begin position="128"/>
        <end position="151"/>
    </location>
</feature>
<sequence>MKQSDACMTTGIKRQIDCCCLSQSIAFIYNWGSWHTVPWDAQLLLETDLAGSENDEDGSGYGTAALPTATVPPPPSAPPTSPASVSSPQPVLVTAGSTEGSLEIESTPSPELSDTSSNGSLETEEPSVLVYAVPALALALLVLLVIIFIIFRNRKKSKQDELGSENVKSPIFEEDTPSVMEIEMEELDKWMNSMNKNADCECLPTVREEEKESVANPSDGES</sequence>
<feature type="compositionally biased region" description="Polar residues" evidence="1">
    <location>
        <begin position="95"/>
        <end position="121"/>
    </location>
</feature>
<keyword evidence="2" id="KW-1133">Transmembrane helix</keyword>
<organism evidence="3 4">
    <name type="scientific">Coturnix japonica</name>
    <name type="common">Japanese quail</name>
    <name type="synonym">Coturnix coturnix japonica</name>
    <dbReference type="NCBI Taxonomy" id="93934"/>
    <lineage>
        <taxon>Eukaryota</taxon>
        <taxon>Metazoa</taxon>
        <taxon>Chordata</taxon>
        <taxon>Craniata</taxon>
        <taxon>Vertebrata</taxon>
        <taxon>Euteleostomi</taxon>
        <taxon>Archelosauria</taxon>
        <taxon>Archosauria</taxon>
        <taxon>Dinosauria</taxon>
        <taxon>Saurischia</taxon>
        <taxon>Theropoda</taxon>
        <taxon>Coelurosauria</taxon>
        <taxon>Aves</taxon>
        <taxon>Neognathae</taxon>
        <taxon>Galloanserae</taxon>
        <taxon>Galliformes</taxon>
        <taxon>Phasianidae</taxon>
        <taxon>Perdicinae</taxon>
        <taxon>Coturnix</taxon>
    </lineage>
</organism>